<proteinExistence type="predicted"/>
<dbReference type="PROSITE" id="PS00144">
    <property type="entry name" value="ASN_GLN_ASE_1"/>
    <property type="match status" value="1"/>
</dbReference>
<dbReference type="PIRSF" id="PIRSF500176">
    <property type="entry name" value="L_ASNase"/>
    <property type="match status" value="1"/>
</dbReference>
<evidence type="ECO:0000259" key="1">
    <source>
        <dbReference type="Pfam" id="PF00710"/>
    </source>
</evidence>
<dbReference type="InterPro" id="IPR036152">
    <property type="entry name" value="Asp/glu_Ase-like_sf"/>
</dbReference>
<feature type="non-terminal residue" evidence="2">
    <location>
        <position position="41"/>
    </location>
</feature>
<dbReference type="InterPro" id="IPR037152">
    <property type="entry name" value="L-asparaginase_N_sf"/>
</dbReference>
<accession>X1UR86</accession>
<feature type="domain" description="L-asparaginase N-terminal" evidence="1">
    <location>
        <begin position="3"/>
        <end position="39"/>
    </location>
</feature>
<dbReference type="InterPro" id="IPR020827">
    <property type="entry name" value="Asparaginase/glutaminase_AS1"/>
</dbReference>
<dbReference type="Pfam" id="PF00710">
    <property type="entry name" value="Asparaginase"/>
    <property type="match status" value="1"/>
</dbReference>
<dbReference type="InterPro" id="IPR006034">
    <property type="entry name" value="Asparaginase/glutaminase-like"/>
</dbReference>
<dbReference type="PIRSF" id="PIRSF001220">
    <property type="entry name" value="L-ASNase_gatD"/>
    <property type="match status" value="1"/>
</dbReference>
<name>X1UR86_9ZZZZ</name>
<evidence type="ECO:0000313" key="2">
    <source>
        <dbReference type="EMBL" id="GAJ06122.1"/>
    </source>
</evidence>
<dbReference type="EMBL" id="BARW01027817">
    <property type="protein sequence ID" value="GAJ06122.1"/>
    <property type="molecule type" value="Genomic_DNA"/>
</dbReference>
<reference evidence="2" key="1">
    <citation type="journal article" date="2014" name="Front. Microbiol.">
        <title>High frequency of phylogenetically diverse reductive dehalogenase-homologous genes in deep subseafloor sedimentary metagenomes.</title>
        <authorList>
            <person name="Kawai M."/>
            <person name="Futagami T."/>
            <person name="Toyoda A."/>
            <person name="Takaki Y."/>
            <person name="Nishi S."/>
            <person name="Hori S."/>
            <person name="Arai W."/>
            <person name="Tsubouchi T."/>
            <person name="Morono Y."/>
            <person name="Uchiyama I."/>
            <person name="Ito T."/>
            <person name="Fujiyama A."/>
            <person name="Inagaki F."/>
            <person name="Takami H."/>
        </authorList>
    </citation>
    <scope>NUCLEOTIDE SEQUENCE</scope>
    <source>
        <strain evidence="2">Expedition CK06-06</strain>
    </source>
</reference>
<protein>
    <recommendedName>
        <fullName evidence="1">L-asparaginase N-terminal domain-containing protein</fullName>
    </recommendedName>
</protein>
<dbReference type="InterPro" id="IPR027474">
    <property type="entry name" value="L-asparaginase_N"/>
</dbReference>
<dbReference type="SUPFAM" id="SSF53774">
    <property type="entry name" value="Glutaminase/Asparaginase"/>
    <property type="match status" value="1"/>
</dbReference>
<dbReference type="Gene3D" id="3.40.50.1170">
    <property type="entry name" value="L-asparaginase, N-terminal domain"/>
    <property type="match status" value="1"/>
</dbReference>
<dbReference type="PROSITE" id="PS51732">
    <property type="entry name" value="ASN_GLN_ASE_3"/>
    <property type="match status" value="1"/>
</dbReference>
<gene>
    <name evidence="2" type="ORF">S12H4_45053</name>
</gene>
<dbReference type="AlphaFoldDB" id="X1UR86"/>
<comment type="caution">
    <text evidence="2">The sequence shown here is derived from an EMBL/GenBank/DDBJ whole genome shotgun (WGS) entry which is preliminary data.</text>
</comment>
<organism evidence="2">
    <name type="scientific">marine sediment metagenome</name>
    <dbReference type="NCBI Taxonomy" id="412755"/>
    <lineage>
        <taxon>unclassified sequences</taxon>
        <taxon>metagenomes</taxon>
        <taxon>ecological metagenomes</taxon>
    </lineage>
</organism>
<dbReference type="GO" id="GO:0006520">
    <property type="term" value="P:amino acid metabolic process"/>
    <property type="evidence" value="ECO:0007669"/>
    <property type="project" value="InterPro"/>
</dbReference>
<sequence length="41" mass="4185">MKKIALVSTGGTIAMQNNETGLAVPTVGAKELIGTIKSVKN</sequence>